<proteinExistence type="predicted"/>
<feature type="region of interest" description="Disordered" evidence="1">
    <location>
        <begin position="445"/>
        <end position="469"/>
    </location>
</feature>
<evidence type="ECO:0008006" key="4">
    <source>
        <dbReference type="Google" id="ProtNLM"/>
    </source>
</evidence>
<feature type="compositionally biased region" description="Acidic residues" evidence="1">
    <location>
        <begin position="1008"/>
        <end position="1017"/>
    </location>
</feature>
<feature type="region of interest" description="Disordered" evidence="1">
    <location>
        <begin position="726"/>
        <end position="778"/>
    </location>
</feature>
<dbReference type="GO" id="GO:0006355">
    <property type="term" value="P:regulation of DNA-templated transcription"/>
    <property type="evidence" value="ECO:0007669"/>
    <property type="project" value="InterPro"/>
</dbReference>
<reference evidence="2" key="1">
    <citation type="submission" date="2020-10" db="EMBL/GenBank/DDBJ databases">
        <title>Genome Sequence of Monilinia vaccinii-corymbosi Sheds Light on Mummy Berry Disease Infection of Blueberry and Mating Type.</title>
        <authorList>
            <person name="Yow A.G."/>
            <person name="Zhang Y."/>
            <person name="Bansal K."/>
            <person name="Eacker S.M."/>
            <person name="Sullivan S."/>
            <person name="Liachko I."/>
            <person name="Cubeta M.A."/>
            <person name="Rollins J.A."/>
            <person name="Ashrafi H."/>
        </authorList>
    </citation>
    <scope>NUCLEOTIDE SEQUENCE</scope>
    <source>
        <strain evidence="2">RL-1</strain>
    </source>
</reference>
<feature type="region of interest" description="Disordered" evidence="1">
    <location>
        <begin position="190"/>
        <end position="232"/>
    </location>
</feature>
<protein>
    <recommendedName>
        <fullName evidence="4">Fungal N-terminal domain-containing protein</fullName>
    </recommendedName>
</protein>
<evidence type="ECO:0000313" key="2">
    <source>
        <dbReference type="EMBL" id="QSZ34374.1"/>
    </source>
</evidence>
<feature type="compositionally biased region" description="Polar residues" evidence="1">
    <location>
        <begin position="550"/>
        <end position="560"/>
    </location>
</feature>
<dbReference type="OrthoDB" id="5431013at2759"/>
<dbReference type="PANTHER" id="PTHR36167:SF3">
    <property type="entry name" value="C2H2 FINGER DOMAIN TRANSCRIPTION FACTOR (EUROFUNG)-RELATED"/>
    <property type="match status" value="1"/>
</dbReference>
<feature type="compositionally biased region" description="Polar residues" evidence="1">
    <location>
        <begin position="680"/>
        <end position="690"/>
    </location>
</feature>
<dbReference type="InterPro" id="IPR039327">
    <property type="entry name" value="CON7-like"/>
</dbReference>
<dbReference type="PANTHER" id="PTHR36167">
    <property type="entry name" value="C2H2 FINGER DOMAIN TRANSCRIPTION FACTOR (EUROFUNG)-RELATED"/>
    <property type="match status" value="1"/>
</dbReference>
<evidence type="ECO:0000313" key="3">
    <source>
        <dbReference type="Proteomes" id="UP000672032"/>
    </source>
</evidence>
<feature type="compositionally biased region" description="Polar residues" evidence="1">
    <location>
        <begin position="572"/>
        <end position="583"/>
    </location>
</feature>
<gene>
    <name evidence="2" type="ORF">DSL72_005966</name>
</gene>
<dbReference type="Proteomes" id="UP000672032">
    <property type="component" value="Chromosome 4"/>
</dbReference>
<evidence type="ECO:0000256" key="1">
    <source>
        <dbReference type="SAM" id="MobiDB-lite"/>
    </source>
</evidence>
<keyword evidence="3" id="KW-1185">Reference proteome</keyword>
<accession>A0A8A3PH72</accession>
<feature type="region of interest" description="Disordered" evidence="1">
    <location>
        <begin position="664"/>
        <end position="700"/>
    </location>
</feature>
<name>A0A8A3PH72_9HELO</name>
<feature type="compositionally biased region" description="Low complexity" evidence="1">
    <location>
        <begin position="665"/>
        <end position="679"/>
    </location>
</feature>
<feature type="compositionally biased region" description="Low complexity" evidence="1">
    <location>
        <begin position="193"/>
        <end position="232"/>
    </location>
</feature>
<feature type="region of interest" description="Disordered" evidence="1">
    <location>
        <begin position="302"/>
        <end position="322"/>
    </location>
</feature>
<sequence length="1044" mass="113366">MALEVIGAIASIAQLAGTVYTISKTLYEVGEALSNAPSDIKDLARDLETFSDELHLLSTLLHGKDGRYADQVYRLTAKVIGDCATICTKIDRIIRKLQSGSVWAKVRWLYKEKEIMKLLARLRDLKLSLMGILSVLSALRADHMMDSLGIPNSSLIVGQSGHSLSAETRKQVEDTRLKLAGIKMTDTTHNYQGSTAMSTSSTSLHSGGSSSALSPSATSATLTGSPVSQTPSAASFASSTFISMVTIPKSMPMLNPKAVESVDSFHSAVSYQSPASSSQAMQAGVTSTTPFEASKNKVTAISSHHDATATSPKSTPQLDPFPKVDGESLKIWRDEMSILAMKHFSMNKTDAEDWVMLLPIPNNLSLSSTTTQSRYPAQNPQTESSFRLQELATSVYDGPRQTLRIPRKSSAEPHTLNALNLSMELPTSIIPCDIAVTGGLVPSTLDSSVEENREDEAKTPTSPTENPADFQTAMKSFRQRVANTGIHRSRKGEPIFKPIRGIHESGGDSEAKPFPLPPANMKPQPKNFSGKLPPRPPVISRYETQRGFASPSSQSPTSPRYSPVESEHYNLLQDQADTLTPLGSSRHRGALSDSDSSPYPDNPPTPYCLAGDFLSPFVNELRTPDPLSILSTKDITGTMAPAQNSFGGNQPAVSADSPFLEPDIQQSQQVQVQHQVSQQRHPSSEQSQNRHLLFGPEDYSFKSNRKMNGNGYYHDLEAESLTLARDDSDSDNHMARNSSSGISGDGTKTDPGDMEVDVATSTAPPANSSSDSDVSALLSQNKGSNKGLGALWLQGLQNFLALSSMLGGHLQECLIREHVVTITEAGPDSLVTNPDWSESSHKENINAKRETIPNAASSIQRIFEVLDVMEKTIGLEVGVIAWACLLCGVENLLSPDIHLALEARVEIIAQLAELASIIARYTVMENIYAQWEGMSVHKQYEETLISFSTHVLNYFGELLSPTVEYGDGFSMKMKHHFQDIMYADKACRAFTATFSTESPLKPERSVDDISDDSDDTHDSDGTAIGSEEAYGVQDMPSSAKRIRI</sequence>
<feature type="compositionally biased region" description="Low complexity" evidence="1">
    <location>
        <begin position="758"/>
        <end position="778"/>
    </location>
</feature>
<feature type="compositionally biased region" description="Polar residues" evidence="1">
    <location>
        <begin position="302"/>
        <end position="317"/>
    </location>
</feature>
<organism evidence="2 3">
    <name type="scientific">Monilinia vaccinii-corymbosi</name>
    <dbReference type="NCBI Taxonomy" id="61207"/>
    <lineage>
        <taxon>Eukaryota</taxon>
        <taxon>Fungi</taxon>
        <taxon>Dikarya</taxon>
        <taxon>Ascomycota</taxon>
        <taxon>Pezizomycotina</taxon>
        <taxon>Leotiomycetes</taxon>
        <taxon>Helotiales</taxon>
        <taxon>Sclerotiniaceae</taxon>
        <taxon>Monilinia</taxon>
    </lineage>
</organism>
<dbReference type="EMBL" id="CP063408">
    <property type="protein sequence ID" value="QSZ34374.1"/>
    <property type="molecule type" value="Genomic_DNA"/>
</dbReference>
<feature type="compositionally biased region" description="Basic and acidic residues" evidence="1">
    <location>
        <begin position="501"/>
        <end position="511"/>
    </location>
</feature>
<dbReference type="AlphaFoldDB" id="A0A8A3PH72"/>
<feature type="region of interest" description="Disordered" evidence="1">
    <location>
        <begin position="999"/>
        <end position="1044"/>
    </location>
</feature>
<feature type="region of interest" description="Disordered" evidence="1">
    <location>
        <begin position="484"/>
        <end position="606"/>
    </location>
</feature>